<feature type="zinc finger region" description="C3H1-type" evidence="9">
    <location>
        <begin position="198"/>
        <end position="225"/>
    </location>
</feature>
<dbReference type="OrthoDB" id="411372at2759"/>
<feature type="domain" description="C3H1-type" evidence="12">
    <location>
        <begin position="354"/>
        <end position="383"/>
    </location>
</feature>
<evidence type="ECO:0000256" key="10">
    <source>
        <dbReference type="SAM" id="MobiDB-lite"/>
    </source>
</evidence>
<feature type="domain" description="C3H1-type" evidence="12">
    <location>
        <begin position="198"/>
        <end position="225"/>
    </location>
</feature>
<evidence type="ECO:0000256" key="2">
    <source>
        <dbReference type="ARBA" id="ARBA00012483"/>
    </source>
</evidence>
<dbReference type="Gene3D" id="4.10.1000.10">
    <property type="entry name" value="Zinc finger, CCCH-type"/>
    <property type="match status" value="1"/>
</dbReference>
<proteinExistence type="predicted"/>
<feature type="domain" description="RING-type" evidence="11">
    <location>
        <begin position="271"/>
        <end position="325"/>
    </location>
</feature>
<dbReference type="SUPFAM" id="SSF90229">
    <property type="entry name" value="CCCH zinc finger"/>
    <property type="match status" value="3"/>
</dbReference>
<accession>A0A2T7NUA6</accession>
<dbReference type="InterPro" id="IPR036855">
    <property type="entry name" value="Znf_CCCH_sf"/>
</dbReference>
<dbReference type="PROSITE" id="PS00518">
    <property type="entry name" value="ZF_RING_1"/>
    <property type="match status" value="1"/>
</dbReference>
<dbReference type="FunFam" id="3.30.40.10:FF:000117">
    <property type="entry name" value="Probable E3 ubiquitin-protein ligase makorin-1"/>
    <property type="match status" value="1"/>
</dbReference>
<gene>
    <name evidence="13" type="ORF">C0Q70_15228</name>
</gene>
<dbReference type="GO" id="GO:0061630">
    <property type="term" value="F:ubiquitin protein ligase activity"/>
    <property type="evidence" value="ECO:0007669"/>
    <property type="project" value="UniProtKB-EC"/>
</dbReference>
<evidence type="ECO:0000313" key="14">
    <source>
        <dbReference type="Proteomes" id="UP000245119"/>
    </source>
</evidence>
<feature type="region of interest" description="Disordered" evidence="10">
    <location>
        <begin position="65"/>
        <end position="88"/>
    </location>
</feature>
<dbReference type="SMART" id="SM00356">
    <property type="entry name" value="ZnF_C3H1"/>
    <property type="match status" value="4"/>
</dbReference>
<dbReference type="AlphaFoldDB" id="A0A2T7NUA6"/>
<dbReference type="EC" id="2.3.2.27" evidence="2"/>
<evidence type="ECO:0000259" key="12">
    <source>
        <dbReference type="PROSITE" id="PS50103"/>
    </source>
</evidence>
<keyword evidence="8 9" id="KW-0862">Zinc</keyword>
<evidence type="ECO:0000256" key="1">
    <source>
        <dbReference type="ARBA" id="ARBA00000900"/>
    </source>
</evidence>
<dbReference type="Pfam" id="PF14608">
    <property type="entry name" value="zf-CCCH_2"/>
    <property type="match status" value="1"/>
</dbReference>
<evidence type="ECO:0000259" key="11">
    <source>
        <dbReference type="PROSITE" id="PS50089"/>
    </source>
</evidence>
<keyword evidence="4 9" id="KW-0479">Metal-binding</keyword>
<evidence type="ECO:0000256" key="4">
    <source>
        <dbReference type="ARBA" id="ARBA00022723"/>
    </source>
</evidence>
<dbReference type="GO" id="GO:0008270">
    <property type="term" value="F:zinc ion binding"/>
    <property type="evidence" value="ECO:0007669"/>
    <property type="project" value="UniProtKB-KW"/>
</dbReference>
<dbReference type="PANTHER" id="PTHR11224:SF10">
    <property type="entry name" value="IP09428P-RELATED"/>
    <property type="match status" value="1"/>
</dbReference>
<keyword evidence="3" id="KW-0808">Transferase</keyword>
<keyword evidence="7" id="KW-0833">Ubl conjugation pathway</keyword>
<evidence type="ECO:0000256" key="7">
    <source>
        <dbReference type="ARBA" id="ARBA00022786"/>
    </source>
</evidence>
<evidence type="ECO:0000256" key="6">
    <source>
        <dbReference type="ARBA" id="ARBA00022771"/>
    </source>
</evidence>
<evidence type="ECO:0000256" key="8">
    <source>
        <dbReference type="ARBA" id="ARBA00022833"/>
    </source>
</evidence>
<reference evidence="13 14" key="1">
    <citation type="submission" date="2018-04" db="EMBL/GenBank/DDBJ databases">
        <title>The genome of golden apple snail Pomacea canaliculata provides insight into stress tolerance and invasive adaptation.</title>
        <authorList>
            <person name="Liu C."/>
            <person name="Liu B."/>
            <person name="Ren Y."/>
            <person name="Zhang Y."/>
            <person name="Wang H."/>
            <person name="Li S."/>
            <person name="Jiang F."/>
            <person name="Yin L."/>
            <person name="Zhang G."/>
            <person name="Qian W."/>
            <person name="Fan W."/>
        </authorList>
    </citation>
    <scope>NUCLEOTIDE SEQUENCE [LARGE SCALE GENOMIC DNA]</scope>
    <source>
        <strain evidence="13">SZHN2017</strain>
        <tissue evidence="13">Muscle</tissue>
    </source>
</reference>
<dbReference type="Proteomes" id="UP000245119">
    <property type="component" value="Linkage Group LG9"/>
</dbReference>
<feature type="domain" description="C3H1-type" evidence="12">
    <location>
        <begin position="34"/>
        <end position="61"/>
    </location>
</feature>
<dbReference type="EMBL" id="PZQS01000009">
    <property type="protein sequence ID" value="PVD24743.1"/>
    <property type="molecule type" value="Genomic_DNA"/>
</dbReference>
<dbReference type="Pfam" id="PF18044">
    <property type="entry name" value="zf-CCCH_4"/>
    <property type="match status" value="3"/>
</dbReference>
<comment type="caution">
    <text evidence="13">The sequence shown here is derived from an EMBL/GenBank/DDBJ whole genome shotgun (WGS) entry which is preliminary data.</text>
</comment>
<feature type="zinc finger region" description="C3H1-type" evidence="9">
    <location>
        <begin position="34"/>
        <end position="61"/>
    </location>
</feature>
<dbReference type="InterPro" id="IPR013083">
    <property type="entry name" value="Znf_RING/FYVE/PHD"/>
</dbReference>
<dbReference type="InterPro" id="IPR000571">
    <property type="entry name" value="Znf_CCCH"/>
</dbReference>
<keyword evidence="14" id="KW-1185">Reference proteome</keyword>
<feature type="domain" description="C3H1-type" evidence="12">
    <location>
        <begin position="6"/>
        <end position="33"/>
    </location>
</feature>
<dbReference type="InterPro" id="IPR045072">
    <property type="entry name" value="MKRN-like"/>
</dbReference>
<feature type="zinc finger region" description="C3H1-type" evidence="9">
    <location>
        <begin position="354"/>
        <end position="383"/>
    </location>
</feature>
<dbReference type="SUPFAM" id="SSF57850">
    <property type="entry name" value="RING/U-box"/>
    <property type="match status" value="1"/>
</dbReference>
<evidence type="ECO:0000313" key="13">
    <source>
        <dbReference type="EMBL" id="PVD24743.1"/>
    </source>
</evidence>
<dbReference type="Gene3D" id="3.30.40.10">
    <property type="entry name" value="Zinc/RING finger domain, C3HC4 (zinc finger)"/>
    <property type="match status" value="1"/>
</dbReference>
<dbReference type="SMART" id="SM00184">
    <property type="entry name" value="RING"/>
    <property type="match status" value="1"/>
</dbReference>
<organism evidence="13 14">
    <name type="scientific">Pomacea canaliculata</name>
    <name type="common">Golden apple snail</name>
    <dbReference type="NCBI Taxonomy" id="400727"/>
    <lineage>
        <taxon>Eukaryota</taxon>
        <taxon>Metazoa</taxon>
        <taxon>Spiralia</taxon>
        <taxon>Lophotrochozoa</taxon>
        <taxon>Mollusca</taxon>
        <taxon>Gastropoda</taxon>
        <taxon>Caenogastropoda</taxon>
        <taxon>Architaenioglossa</taxon>
        <taxon>Ampullarioidea</taxon>
        <taxon>Ampullariidae</taxon>
        <taxon>Pomacea</taxon>
    </lineage>
</organism>
<dbReference type="Gene3D" id="2.30.30.1190">
    <property type="match status" value="2"/>
</dbReference>
<keyword evidence="5" id="KW-0677">Repeat</keyword>
<dbReference type="InterPro" id="IPR001841">
    <property type="entry name" value="Znf_RING"/>
</dbReference>
<dbReference type="PANTHER" id="PTHR11224">
    <property type="entry name" value="MAKORIN-RELATED"/>
    <property type="match status" value="1"/>
</dbReference>
<evidence type="ECO:0000256" key="9">
    <source>
        <dbReference type="PROSITE-ProRule" id="PRU00723"/>
    </source>
</evidence>
<feature type="zinc finger region" description="C3H1-type" evidence="9">
    <location>
        <begin position="6"/>
        <end position="33"/>
    </location>
</feature>
<dbReference type="InterPro" id="IPR017907">
    <property type="entry name" value="Znf_RING_CS"/>
</dbReference>
<dbReference type="STRING" id="400727.A0A2T7NUA6"/>
<keyword evidence="6 9" id="KW-0863">Zinc-finger</keyword>
<dbReference type="GO" id="GO:0000209">
    <property type="term" value="P:protein polyubiquitination"/>
    <property type="evidence" value="ECO:0007669"/>
    <property type="project" value="InterPro"/>
</dbReference>
<comment type="catalytic activity">
    <reaction evidence="1">
        <text>S-ubiquitinyl-[E2 ubiquitin-conjugating enzyme]-L-cysteine + [acceptor protein]-L-lysine = [E2 ubiquitin-conjugating enzyme]-L-cysteine + N(6)-ubiquitinyl-[acceptor protein]-L-lysine.</text>
        <dbReference type="EC" id="2.3.2.27"/>
    </reaction>
</comment>
<name>A0A2T7NUA6_POMCA</name>
<evidence type="ECO:0000256" key="3">
    <source>
        <dbReference type="ARBA" id="ARBA00022679"/>
    </source>
</evidence>
<protein>
    <recommendedName>
        <fullName evidence="2">RING-type E3 ubiquitin transferase</fullName>
        <ecNumber evidence="2">2.3.2.27</ecNumber>
    </recommendedName>
</protein>
<dbReference type="InterPro" id="IPR041367">
    <property type="entry name" value="Znf-CCCH_4"/>
</dbReference>
<evidence type="ECO:0000256" key="5">
    <source>
        <dbReference type="ARBA" id="ARBA00022737"/>
    </source>
</evidence>
<sequence length="517" mass="58478">MAHETSKSGVLCRFYVNGVCRQGSSCQFSHDRSAVSDNVCRYYLQGSCSYGDRCRYDHVRRNSSKKVLSKQDQVQSGRSAWGADTKKTSPAKLCSKEKRSGIGPLVAAPMQSRMVSLGKDRELKQDAVKLPTGKSPEDWVKAKEFVPGQVYGGTGPVSYAMAAKPQSSNAEEFCLDAEVMGACAELPYDAVSASEANETSKLLCPFFANGMCRFGDQCDYVHGEICDMCGMAVLHPTDSAQRDLHQKECVQEHERDMELSFAIARSQDKSCGICMETVMEKNPAAERRFGILENCNHCFCLSCIRTWRCAKQFEKVIVRACPECRVKSNFVIPSQFWVDTKEEKTQLIESYKKALEGKPCRYFDQGKGECPFNDKCFYRHALPDGTLVERKPQVPRRRVNADGEVEITVFHLWDFLERESYRRTILLQSSEDELYMLMNIFADSDSEETSDQDLSDDDCGIVSSAAPDFFFWFQDLFGTLPAQRHQANTSHDKYNEAFCLVGNGAFTWKDFYDHFEL</sequence>
<dbReference type="PROSITE" id="PS50103">
    <property type="entry name" value="ZF_C3H1"/>
    <property type="match status" value="4"/>
</dbReference>
<dbReference type="PROSITE" id="PS50089">
    <property type="entry name" value="ZF_RING_2"/>
    <property type="match status" value="1"/>
</dbReference>